<dbReference type="PROSITE" id="PS50011">
    <property type="entry name" value="PROTEIN_KINASE_DOM"/>
    <property type="match status" value="1"/>
</dbReference>
<organism evidence="3 4">
    <name type="scientific">Rhodovastum atsumiense</name>
    <dbReference type="NCBI Taxonomy" id="504468"/>
    <lineage>
        <taxon>Bacteria</taxon>
        <taxon>Pseudomonadati</taxon>
        <taxon>Pseudomonadota</taxon>
        <taxon>Alphaproteobacteria</taxon>
        <taxon>Acetobacterales</taxon>
        <taxon>Acetobacteraceae</taxon>
        <taxon>Rhodovastum</taxon>
    </lineage>
</organism>
<reference evidence="3 4" key="1">
    <citation type="submission" date="2019-09" db="EMBL/GenBank/DDBJ databases">
        <title>Genome sequence of Rhodovastum atsumiense, a diverse member of the Acetobacteraceae family of non-sulfur purple photosynthetic bacteria.</title>
        <authorList>
            <person name="Meyer T."/>
            <person name="Kyndt J."/>
        </authorList>
    </citation>
    <scope>NUCLEOTIDE SEQUENCE [LARGE SCALE GENOMIC DNA]</scope>
    <source>
        <strain evidence="3 4">DSM 21279</strain>
    </source>
</reference>
<evidence type="ECO:0000256" key="1">
    <source>
        <dbReference type="SAM" id="Phobius"/>
    </source>
</evidence>
<sequence>MVKSLPSDTAPAQDLIAGIYAVDFARPLAAAGAGLPAFAATDRSRGAGQVMALQVAPGAPPRADALQALAGWSEGGLLAPLAHGPAMTPGGQPAWFVICSSPPGLPVSAGLRPWSEAELLSCVLRPVASVLAALEARRVTHRAICPDNLFRAGAGETVVLGAGWAAPPASLQPSLFEPPYSAMCLAAGRGEGSIADDVYALGVTLLVLALGRVPLQGLDDTAILRRKLALGSFAALTGEEKLSPVIADLVRGMLAEDPEHRPPPVLLTDPVAARGRRVAARPPRRAQRPLEDGAGAIWDARSLAHAIATAPEAGVRLLCGGAVDRWLRRSFGDSGLAARMDDLVRLRAADAVAGDTHADGLLAMRAVALLDPLAPLCWRGIAIWPDGLGPALAAQAPAEVTDRLLEIVATEAASSWAALRAERCDGAALRLQARQHRMLLRLRGWGGGLPRLRYALNSLLPCASPLLAGRLVVQVTELLLALETVAARPEARGQSPIDRDIAAFLATRQDQRIEGELAELAEGPPARVAIAELRVLADLQWRLGGRSLPRLAAWLAERLGPALDTWRNRARRQERGRALAAAAATGRLGAMLDMLEDGPARLADQRGAEAAEDAVRRIDAELATLVAGSSSRAETARRLGQELALGMATMVITVALVAAVLS</sequence>
<comment type="caution">
    <text evidence="3">The sequence shown here is derived from an EMBL/GenBank/DDBJ whole genome shotgun (WGS) entry which is preliminary data.</text>
</comment>
<dbReference type="OrthoDB" id="7166208at2"/>
<proteinExistence type="predicted"/>
<evidence type="ECO:0000313" key="4">
    <source>
        <dbReference type="Proteomes" id="UP000325255"/>
    </source>
</evidence>
<keyword evidence="4" id="KW-1185">Reference proteome</keyword>
<dbReference type="GO" id="GO:0005524">
    <property type="term" value="F:ATP binding"/>
    <property type="evidence" value="ECO:0007669"/>
    <property type="project" value="InterPro"/>
</dbReference>
<protein>
    <recommendedName>
        <fullName evidence="2">Protein kinase domain-containing protein</fullName>
    </recommendedName>
</protein>
<keyword evidence="1" id="KW-0472">Membrane</keyword>
<dbReference type="InterPro" id="IPR011009">
    <property type="entry name" value="Kinase-like_dom_sf"/>
</dbReference>
<gene>
    <name evidence="3" type="ORF">F1189_28985</name>
</gene>
<keyword evidence="1" id="KW-1133">Transmembrane helix</keyword>
<accession>A0A5M6IKN9</accession>
<evidence type="ECO:0000313" key="3">
    <source>
        <dbReference type="EMBL" id="KAA5608477.1"/>
    </source>
</evidence>
<dbReference type="Proteomes" id="UP000325255">
    <property type="component" value="Unassembled WGS sequence"/>
</dbReference>
<dbReference type="AlphaFoldDB" id="A0A5M6IKN9"/>
<dbReference type="Gene3D" id="1.10.510.10">
    <property type="entry name" value="Transferase(Phosphotransferase) domain 1"/>
    <property type="match status" value="1"/>
</dbReference>
<dbReference type="GO" id="GO:0004672">
    <property type="term" value="F:protein kinase activity"/>
    <property type="evidence" value="ECO:0007669"/>
    <property type="project" value="InterPro"/>
</dbReference>
<keyword evidence="1" id="KW-0812">Transmembrane</keyword>
<dbReference type="InterPro" id="IPR000719">
    <property type="entry name" value="Prot_kinase_dom"/>
</dbReference>
<evidence type="ECO:0000259" key="2">
    <source>
        <dbReference type="PROSITE" id="PS50011"/>
    </source>
</evidence>
<feature type="domain" description="Protein kinase" evidence="2">
    <location>
        <begin position="1"/>
        <end position="272"/>
    </location>
</feature>
<name>A0A5M6IKN9_9PROT</name>
<dbReference type="RefSeq" id="WP_150045359.1">
    <property type="nucleotide sequence ID" value="NZ_OW485601.1"/>
</dbReference>
<dbReference type="EMBL" id="VWPK01000081">
    <property type="protein sequence ID" value="KAA5608477.1"/>
    <property type="molecule type" value="Genomic_DNA"/>
</dbReference>
<dbReference type="SUPFAM" id="SSF56112">
    <property type="entry name" value="Protein kinase-like (PK-like)"/>
    <property type="match status" value="1"/>
</dbReference>
<feature type="transmembrane region" description="Helical" evidence="1">
    <location>
        <begin position="643"/>
        <end position="661"/>
    </location>
</feature>